<dbReference type="Proteomes" id="UP000237000">
    <property type="component" value="Unassembled WGS sequence"/>
</dbReference>
<gene>
    <name evidence="1" type="ORF">TorRG33x02_069040</name>
</gene>
<dbReference type="InParanoid" id="A0A2P5FHB3"/>
<dbReference type="AlphaFoldDB" id="A0A2P5FHB3"/>
<evidence type="ECO:0000313" key="1">
    <source>
        <dbReference type="EMBL" id="PON97148.1"/>
    </source>
</evidence>
<comment type="caution">
    <text evidence="1">The sequence shown here is derived from an EMBL/GenBank/DDBJ whole genome shotgun (WGS) entry which is preliminary data.</text>
</comment>
<dbReference type="EMBL" id="JXTC01000033">
    <property type="protein sequence ID" value="PON97148.1"/>
    <property type="molecule type" value="Genomic_DNA"/>
</dbReference>
<accession>A0A2P5FHB3</accession>
<reference evidence="2" key="1">
    <citation type="submission" date="2016-06" db="EMBL/GenBank/DDBJ databases">
        <title>Parallel loss of symbiosis genes in relatives of nitrogen-fixing non-legume Parasponia.</title>
        <authorList>
            <person name="Van Velzen R."/>
            <person name="Holmer R."/>
            <person name="Bu F."/>
            <person name="Rutten L."/>
            <person name="Van Zeijl A."/>
            <person name="Liu W."/>
            <person name="Santuari L."/>
            <person name="Cao Q."/>
            <person name="Sharma T."/>
            <person name="Shen D."/>
            <person name="Roswanjaya Y."/>
            <person name="Wardhani T."/>
            <person name="Kalhor M.S."/>
            <person name="Jansen J."/>
            <person name="Van den Hoogen J."/>
            <person name="Gungor B."/>
            <person name="Hartog M."/>
            <person name="Hontelez J."/>
            <person name="Verver J."/>
            <person name="Yang W.-C."/>
            <person name="Schijlen E."/>
            <person name="Repin R."/>
            <person name="Schilthuizen M."/>
            <person name="Schranz E."/>
            <person name="Heidstra R."/>
            <person name="Miyata K."/>
            <person name="Fedorova E."/>
            <person name="Kohlen W."/>
            <person name="Bisseling T."/>
            <person name="Smit S."/>
            <person name="Geurts R."/>
        </authorList>
    </citation>
    <scope>NUCLEOTIDE SEQUENCE [LARGE SCALE GENOMIC DNA]</scope>
    <source>
        <strain evidence="2">cv. RG33-2</strain>
    </source>
</reference>
<evidence type="ECO:0000313" key="2">
    <source>
        <dbReference type="Proteomes" id="UP000237000"/>
    </source>
</evidence>
<keyword evidence="2" id="KW-1185">Reference proteome</keyword>
<protein>
    <submittedName>
        <fullName evidence="1">Uncharacterized protein</fullName>
    </submittedName>
</protein>
<proteinExistence type="predicted"/>
<name>A0A2P5FHB3_TREOI</name>
<sequence length="127" mass="14111">MVGYKSDQSSPSFFMDQARLAYLRKMVVQPVSQASLYVGWATQRARTGRPMGWHVIGQDGSAHVGPNLVHHVIFNGSGQFDPWAAISWPNPSHTSWTGWAGPDRLQYQIRPAHLNTITRPVWAGSLA</sequence>
<organism evidence="1 2">
    <name type="scientific">Trema orientale</name>
    <name type="common">Charcoal tree</name>
    <name type="synonym">Celtis orientalis</name>
    <dbReference type="NCBI Taxonomy" id="63057"/>
    <lineage>
        <taxon>Eukaryota</taxon>
        <taxon>Viridiplantae</taxon>
        <taxon>Streptophyta</taxon>
        <taxon>Embryophyta</taxon>
        <taxon>Tracheophyta</taxon>
        <taxon>Spermatophyta</taxon>
        <taxon>Magnoliopsida</taxon>
        <taxon>eudicotyledons</taxon>
        <taxon>Gunneridae</taxon>
        <taxon>Pentapetalae</taxon>
        <taxon>rosids</taxon>
        <taxon>fabids</taxon>
        <taxon>Rosales</taxon>
        <taxon>Cannabaceae</taxon>
        <taxon>Trema</taxon>
    </lineage>
</organism>